<evidence type="ECO:0000256" key="4">
    <source>
        <dbReference type="ARBA" id="ARBA00048448"/>
    </source>
</evidence>
<dbReference type="SUPFAM" id="SSF54373">
    <property type="entry name" value="FAD-linked reductases, C-terminal domain"/>
    <property type="match status" value="1"/>
</dbReference>
<feature type="binding site" evidence="5">
    <location>
        <position position="252"/>
    </location>
    <ligand>
        <name>FAD</name>
        <dbReference type="ChEBI" id="CHEBI:57692"/>
    </ligand>
</feature>
<dbReference type="EC" id="1.4.3.-" evidence="6"/>
<comment type="catalytic activity">
    <reaction evidence="4">
        <text>a secondary aliphatic amine + O2 + H2O = a primary amine + an aldehyde + H2O2</text>
        <dbReference type="Rhea" id="RHEA:26414"/>
        <dbReference type="ChEBI" id="CHEBI:15377"/>
        <dbReference type="ChEBI" id="CHEBI:15379"/>
        <dbReference type="ChEBI" id="CHEBI:16240"/>
        <dbReference type="ChEBI" id="CHEBI:17478"/>
        <dbReference type="ChEBI" id="CHEBI:58855"/>
        <dbReference type="ChEBI" id="CHEBI:65296"/>
        <dbReference type="EC" id="1.4.3.4"/>
    </reaction>
</comment>
<dbReference type="PRINTS" id="PR00757">
    <property type="entry name" value="AMINEOXDASEF"/>
</dbReference>
<dbReference type="GO" id="GO:0097621">
    <property type="term" value="F:monoamine oxidase activity"/>
    <property type="evidence" value="ECO:0007669"/>
    <property type="project" value="UniProtKB-EC"/>
</dbReference>
<feature type="binding site" evidence="5">
    <location>
        <position position="440"/>
    </location>
    <ligand>
        <name>FAD</name>
        <dbReference type="ChEBI" id="CHEBI:57692"/>
    </ligand>
</feature>
<feature type="domain" description="Amine oxidase" evidence="7">
    <location>
        <begin position="20"/>
        <end position="464"/>
    </location>
</feature>
<dbReference type="PANTHER" id="PTHR43563">
    <property type="entry name" value="AMINE OXIDASE"/>
    <property type="match status" value="1"/>
</dbReference>
<dbReference type="AlphaFoldDB" id="A0AAN6M120"/>
<protein>
    <recommendedName>
        <fullName evidence="6">Amine oxidase</fullName>
        <ecNumber evidence="6">1.4.3.-</ecNumber>
    </recommendedName>
</protein>
<dbReference type="EMBL" id="WVTA01000004">
    <property type="protein sequence ID" value="KAK3213808.1"/>
    <property type="molecule type" value="Genomic_DNA"/>
</dbReference>
<reference evidence="8 9" key="1">
    <citation type="submission" date="2021-02" db="EMBL/GenBank/DDBJ databases">
        <title>Genome assembly of Pseudopithomyces chartarum.</title>
        <authorList>
            <person name="Jauregui R."/>
            <person name="Singh J."/>
            <person name="Voisey C."/>
        </authorList>
    </citation>
    <scope>NUCLEOTIDE SEQUENCE [LARGE SCALE GENOMIC DNA]</scope>
    <source>
        <strain evidence="8 9">AGR01</strain>
    </source>
</reference>
<gene>
    <name evidence="8" type="ORF">GRF29_28g1112378</name>
</gene>
<evidence type="ECO:0000313" key="8">
    <source>
        <dbReference type="EMBL" id="KAK3213808.1"/>
    </source>
</evidence>
<organism evidence="8 9">
    <name type="scientific">Pseudopithomyces chartarum</name>
    <dbReference type="NCBI Taxonomy" id="1892770"/>
    <lineage>
        <taxon>Eukaryota</taxon>
        <taxon>Fungi</taxon>
        <taxon>Dikarya</taxon>
        <taxon>Ascomycota</taxon>
        <taxon>Pezizomycotina</taxon>
        <taxon>Dothideomycetes</taxon>
        <taxon>Pleosporomycetidae</taxon>
        <taxon>Pleosporales</taxon>
        <taxon>Massarineae</taxon>
        <taxon>Didymosphaeriaceae</taxon>
        <taxon>Pseudopithomyces</taxon>
    </lineage>
</organism>
<comment type="cofactor">
    <cofactor evidence="1 6">
        <name>FAD</name>
        <dbReference type="ChEBI" id="CHEBI:57692"/>
    </cofactor>
</comment>
<evidence type="ECO:0000256" key="2">
    <source>
        <dbReference type="ARBA" id="ARBA00005995"/>
    </source>
</evidence>
<proteinExistence type="inferred from homology"/>
<keyword evidence="6" id="KW-0274">FAD</keyword>
<dbReference type="InterPro" id="IPR050703">
    <property type="entry name" value="Flavin_MAO"/>
</dbReference>
<dbReference type="PANTHER" id="PTHR43563:SF14">
    <property type="entry name" value="AMINE OXIDASE"/>
    <property type="match status" value="1"/>
</dbReference>
<evidence type="ECO:0000256" key="3">
    <source>
        <dbReference type="ARBA" id="ARBA00023002"/>
    </source>
</evidence>
<dbReference type="SUPFAM" id="SSF51905">
    <property type="entry name" value="FAD/NAD(P)-binding domain"/>
    <property type="match status" value="1"/>
</dbReference>
<feature type="binding site" evidence="5">
    <location>
        <position position="357"/>
    </location>
    <ligand>
        <name>substrate</name>
    </ligand>
</feature>
<keyword evidence="9" id="KW-1185">Reference proteome</keyword>
<keyword evidence="6" id="KW-0285">Flavoprotein</keyword>
<dbReference type="InterPro" id="IPR036188">
    <property type="entry name" value="FAD/NAD-bd_sf"/>
</dbReference>
<name>A0AAN6M120_9PLEO</name>
<sequence>MTAVAPVPRKVEVAIIGAGLAGLTAAEKLLSSGKTVLLLEARHQIGGKVQNYTLKNGGITEVGAEFVGPTQDAVLAMIKELGLSTFPVHDDGKYLLWRHNKRTPYAKKLWLDSLPPLSWLATIQLGIAQYRLDSMAAQIDVRMPWNHANAKQWDAITFEDWCKRWASTPDAKFMMEIVARSVWGAEPREMSMLYVLSYLAGAGNETKKGTFERLVSVKNGAQEWRVVGGTGLICERLGKRIGSENVLLDTPVTKVVSSRDGYRVEWEGGSVIAEKVVVAMPPPNIEKIQFEPALSDMRRNLNQKMRMGQMGKAIAIYEKPFWRSEGLNAQVFPDEGVISLTFDNSPEDGSFGALLGFFSGDEMRKVDKMTIEEIKKSVLADLVKFFGPRAAETIDFVVQRWGKEDHLWGGPTAVAPKGVFAKYGAALRDPVEGIHFAGTETSEYWPGYMDGAIRSGQRVASEILDTLR</sequence>
<dbReference type="InterPro" id="IPR001613">
    <property type="entry name" value="Flavin_amine_oxidase"/>
</dbReference>
<evidence type="ECO:0000256" key="5">
    <source>
        <dbReference type="PIRSR" id="PIRSR601613-1"/>
    </source>
</evidence>
<dbReference type="Gene3D" id="3.50.50.60">
    <property type="entry name" value="FAD/NAD(P)-binding domain"/>
    <property type="match status" value="1"/>
</dbReference>
<dbReference type="Gene3D" id="3.90.660.10">
    <property type="match status" value="1"/>
</dbReference>
<feature type="binding site" evidence="5">
    <location>
        <begin position="40"/>
        <end position="41"/>
    </location>
    <ligand>
        <name>FAD</name>
        <dbReference type="ChEBI" id="CHEBI:57692"/>
    </ligand>
</feature>
<dbReference type="Gene3D" id="1.10.405.10">
    <property type="entry name" value="Guanine Nucleotide Dissociation Inhibitor, domain 1"/>
    <property type="match status" value="1"/>
</dbReference>
<dbReference type="Pfam" id="PF01593">
    <property type="entry name" value="Amino_oxidase"/>
    <property type="match status" value="1"/>
</dbReference>
<evidence type="ECO:0000259" key="7">
    <source>
        <dbReference type="Pfam" id="PF01593"/>
    </source>
</evidence>
<comment type="similarity">
    <text evidence="2 6">Belongs to the flavin monoamine oxidase family.</text>
</comment>
<evidence type="ECO:0000313" key="9">
    <source>
        <dbReference type="Proteomes" id="UP001280581"/>
    </source>
</evidence>
<evidence type="ECO:0000256" key="6">
    <source>
        <dbReference type="RuleBase" id="RU362067"/>
    </source>
</evidence>
<dbReference type="InterPro" id="IPR002937">
    <property type="entry name" value="Amino_oxidase"/>
</dbReference>
<keyword evidence="3 6" id="KW-0560">Oxidoreductase</keyword>
<accession>A0AAN6M120</accession>
<evidence type="ECO:0000256" key="1">
    <source>
        <dbReference type="ARBA" id="ARBA00001974"/>
    </source>
</evidence>
<comment type="caution">
    <text evidence="8">The sequence shown here is derived from an EMBL/GenBank/DDBJ whole genome shotgun (WGS) entry which is preliminary data.</text>
</comment>
<dbReference type="Proteomes" id="UP001280581">
    <property type="component" value="Unassembled WGS sequence"/>
</dbReference>